<dbReference type="InterPro" id="IPR036582">
    <property type="entry name" value="Mao_N_sf"/>
</dbReference>
<accession>A0A2P6ML79</accession>
<name>A0A2P6ML79_ALKUR</name>
<dbReference type="SUPFAM" id="SSF55383">
    <property type="entry name" value="Copper amine oxidase, domain N"/>
    <property type="match status" value="1"/>
</dbReference>
<dbReference type="InterPro" id="IPR001466">
    <property type="entry name" value="Beta-lactam-related"/>
</dbReference>
<dbReference type="SUPFAM" id="SSF56601">
    <property type="entry name" value="beta-lactamase/transpeptidase-like"/>
    <property type="match status" value="1"/>
</dbReference>
<dbReference type="InterPro" id="IPR012854">
    <property type="entry name" value="Cu_amine_oxidase-like_N"/>
</dbReference>
<dbReference type="PANTHER" id="PTHR46825">
    <property type="entry name" value="D-ALANYL-D-ALANINE-CARBOXYPEPTIDASE/ENDOPEPTIDASE AMPH"/>
    <property type="match status" value="1"/>
</dbReference>
<dbReference type="Pfam" id="PF07833">
    <property type="entry name" value="Cu_amine_oxidN1"/>
    <property type="match status" value="1"/>
</dbReference>
<evidence type="ECO:0000313" key="3">
    <source>
        <dbReference type="EMBL" id="PRO67046.1"/>
    </source>
</evidence>
<dbReference type="PANTHER" id="PTHR46825:SF9">
    <property type="entry name" value="BETA-LACTAMASE-RELATED DOMAIN-CONTAINING PROTEIN"/>
    <property type="match status" value="1"/>
</dbReference>
<dbReference type="EMBL" id="PVNS01000001">
    <property type="protein sequence ID" value="PRO67046.1"/>
    <property type="molecule type" value="Genomic_DNA"/>
</dbReference>
<feature type="domain" description="Beta-lactamase-related" evidence="1">
    <location>
        <begin position="152"/>
        <end position="435"/>
    </location>
</feature>
<evidence type="ECO:0000313" key="4">
    <source>
        <dbReference type="Proteomes" id="UP000243650"/>
    </source>
</evidence>
<comment type="caution">
    <text evidence="3">The sequence shown here is derived from an EMBL/GenBank/DDBJ whole genome shotgun (WGS) entry which is preliminary data.</text>
</comment>
<proteinExistence type="predicted"/>
<feature type="domain" description="Copper amine oxidase-like N-terminal" evidence="2">
    <location>
        <begin position="31"/>
        <end position="135"/>
    </location>
</feature>
<dbReference type="Gene3D" id="3.40.710.10">
    <property type="entry name" value="DD-peptidase/beta-lactamase superfamily"/>
    <property type="match status" value="1"/>
</dbReference>
<dbReference type="Pfam" id="PF00144">
    <property type="entry name" value="Beta-lactamase"/>
    <property type="match status" value="1"/>
</dbReference>
<dbReference type="AlphaFoldDB" id="A0A2P6ML79"/>
<dbReference type="RefSeq" id="WP_105957432.1">
    <property type="nucleotide sequence ID" value="NZ_PVNS01000001.1"/>
</dbReference>
<evidence type="ECO:0000259" key="2">
    <source>
        <dbReference type="Pfam" id="PF07833"/>
    </source>
</evidence>
<dbReference type="Proteomes" id="UP000243650">
    <property type="component" value="Unassembled WGS sequence"/>
</dbReference>
<sequence>MKYIFSLLAAVMTVTFVYGTEADAAARSVFVNDGIAQFDEDPVLIRGTNYIELRGLCNALDYQIGWQQSSKTASCTGDGSMLTFSFNGDTYTYNGQRKRFDNPPRIINGRSMIGLREVSQILNHRVHWIQLTGDVFLMRPGITDGEKGQMIDALLERMTERRQFSGAAAVKKEGDVITADGYGYADRSRSIRNGTDTSFAIASVTKGMTGMAAMKLEEEGRIDLDDRLGDYLPDVEYAEEVTLRQLLTHTSGYPWEYPNGDKTIGTLVYEPGEGQRYSNIGYQLMGDVIAKVTGMSYGDYIEEHVFERADMLNSGFDINTVHPYRRAVGYRLDNGRFRTVNRDFAARGASGSLYASVEDLLKFDDAIRDGTIISDDAVERMLQRHAGTWGYGWQVYNPSSGRVSQLVGSTTGFRSFLKREDGQPYTVVLLSNMELGDQYLNTLGKTIEDIIR</sequence>
<organism evidence="3 4">
    <name type="scientific">Alkalicoccus urumqiensis</name>
    <name type="common">Bacillus urumqiensis</name>
    <dbReference type="NCBI Taxonomy" id="1548213"/>
    <lineage>
        <taxon>Bacteria</taxon>
        <taxon>Bacillati</taxon>
        <taxon>Bacillota</taxon>
        <taxon>Bacilli</taxon>
        <taxon>Bacillales</taxon>
        <taxon>Bacillaceae</taxon>
        <taxon>Alkalicoccus</taxon>
    </lineage>
</organism>
<dbReference type="Gene3D" id="3.30.457.10">
    <property type="entry name" value="Copper amine oxidase-like, N-terminal domain"/>
    <property type="match status" value="1"/>
</dbReference>
<gene>
    <name evidence="3" type="ORF">C6I21_00320</name>
</gene>
<evidence type="ECO:0008006" key="5">
    <source>
        <dbReference type="Google" id="ProtNLM"/>
    </source>
</evidence>
<evidence type="ECO:0000259" key="1">
    <source>
        <dbReference type="Pfam" id="PF00144"/>
    </source>
</evidence>
<keyword evidence="4" id="KW-1185">Reference proteome</keyword>
<protein>
    <recommendedName>
        <fullName evidence="5">Beta-lactamase-related domain-containing protein</fullName>
    </recommendedName>
</protein>
<dbReference type="InterPro" id="IPR012338">
    <property type="entry name" value="Beta-lactam/transpept-like"/>
</dbReference>
<dbReference type="InterPro" id="IPR050491">
    <property type="entry name" value="AmpC-like"/>
</dbReference>
<reference evidence="3 4" key="1">
    <citation type="submission" date="2018-03" db="EMBL/GenBank/DDBJ databases">
        <title>Bacillus urumqiensis sp. nov., a moderately haloalkaliphilic bacterium isolated from a salt lake.</title>
        <authorList>
            <person name="Zhao B."/>
            <person name="Liao Z."/>
        </authorList>
    </citation>
    <scope>NUCLEOTIDE SEQUENCE [LARGE SCALE GENOMIC DNA]</scope>
    <source>
        <strain evidence="3 4">BZ-SZ-XJ18</strain>
    </source>
</reference>